<comment type="caution">
    <text evidence="1">The sequence shown here is derived from an EMBL/GenBank/DDBJ whole genome shotgun (WGS) entry which is preliminary data.</text>
</comment>
<organism evidence="1 2">
    <name type="scientific">Halocatena marina</name>
    <dbReference type="NCBI Taxonomy" id="2934937"/>
    <lineage>
        <taxon>Archaea</taxon>
        <taxon>Methanobacteriati</taxon>
        <taxon>Methanobacteriota</taxon>
        <taxon>Stenosarchaea group</taxon>
        <taxon>Halobacteria</taxon>
        <taxon>Halobacteriales</taxon>
        <taxon>Natronomonadaceae</taxon>
        <taxon>Halocatena</taxon>
    </lineage>
</organism>
<dbReference type="RefSeq" id="WP_390204911.1">
    <property type="nucleotide sequence ID" value="NZ_JBHSZC010000001.1"/>
</dbReference>
<evidence type="ECO:0000313" key="1">
    <source>
        <dbReference type="EMBL" id="MFC7189410.1"/>
    </source>
</evidence>
<name>A0ABD5YJL0_9EURY</name>
<protein>
    <submittedName>
        <fullName evidence="1">Uncharacterized protein</fullName>
    </submittedName>
</protein>
<proteinExistence type="predicted"/>
<keyword evidence="2" id="KW-1185">Reference proteome</keyword>
<sequence>MMDTESETIPDSTRDAIATGLETYFTADAVHSLLEAIEIEELLDGEFEDIEDEAVDTEEAGKVIGRLIGRRVATELTSYLPLGQLIETAVGNVIGEKLGEAAVEAFIEYGDPDAVADRVSTLTDGEELDRLATEITTAAQESGLRDYLPGIGSEATETWNMDTDTAIEVTEESTDY</sequence>
<dbReference type="AlphaFoldDB" id="A0ABD5YJL0"/>
<gene>
    <name evidence="1" type="ORF">ACFQL7_05825</name>
</gene>
<dbReference type="EMBL" id="JBHTAX010000001">
    <property type="protein sequence ID" value="MFC7189410.1"/>
    <property type="molecule type" value="Genomic_DNA"/>
</dbReference>
<reference evidence="1 2" key="1">
    <citation type="journal article" date="2019" name="Int. J. Syst. Evol. Microbiol.">
        <title>The Global Catalogue of Microorganisms (GCM) 10K type strain sequencing project: providing services to taxonomists for standard genome sequencing and annotation.</title>
        <authorList>
            <consortium name="The Broad Institute Genomics Platform"/>
            <consortium name="The Broad Institute Genome Sequencing Center for Infectious Disease"/>
            <person name="Wu L."/>
            <person name="Ma J."/>
        </authorList>
    </citation>
    <scope>NUCLEOTIDE SEQUENCE [LARGE SCALE GENOMIC DNA]</scope>
    <source>
        <strain evidence="1 2">RDMS1</strain>
    </source>
</reference>
<evidence type="ECO:0000313" key="2">
    <source>
        <dbReference type="Proteomes" id="UP001596417"/>
    </source>
</evidence>
<accession>A0ABD5YJL0</accession>
<dbReference type="Proteomes" id="UP001596417">
    <property type="component" value="Unassembled WGS sequence"/>
</dbReference>